<gene>
    <name evidence="2" type="ORF">ACFSFY_03785</name>
</gene>
<evidence type="ECO:0000313" key="2">
    <source>
        <dbReference type="EMBL" id="MFD1927182.1"/>
    </source>
</evidence>
<dbReference type="Proteomes" id="UP001597218">
    <property type="component" value="Unassembled WGS sequence"/>
</dbReference>
<keyword evidence="1" id="KW-1133">Transmembrane helix</keyword>
<keyword evidence="3" id="KW-1185">Reference proteome</keyword>
<keyword evidence="1" id="KW-0812">Transmembrane</keyword>
<accession>A0ABW4SCG6</accession>
<evidence type="ECO:0000313" key="3">
    <source>
        <dbReference type="Proteomes" id="UP001597218"/>
    </source>
</evidence>
<reference evidence="3" key="1">
    <citation type="journal article" date="2019" name="Int. J. Syst. Evol. Microbiol.">
        <title>The Global Catalogue of Microorganisms (GCM) 10K type strain sequencing project: providing services to taxonomists for standard genome sequencing and annotation.</title>
        <authorList>
            <consortium name="The Broad Institute Genomics Platform"/>
            <consortium name="The Broad Institute Genome Sequencing Center for Infectious Disease"/>
            <person name="Wu L."/>
            <person name="Ma J."/>
        </authorList>
    </citation>
    <scope>NUCLEOTIDE SEQUENCE [LARGE SCALE GENOMIC DNA]</scope>
    <source>
        <strain evidence="3">CGMCC 4.7177</strain>
    </source>
</reference>
<protein>
    <submittedName>
        <fullName evidence="2">Uncharacterized protein</fullName>
    </submittedName>
</protein>
<proteinExistence type="predicted"/>
<sequence>MINKSKLVPILIACVVLAIALIFLSKSIFKTEEVTTSAEPIIYEVKFSPDYEVNGDVEGIVANSDYIVKGHYEKFVEDWNMGENYLSKIYTFIVDEELAGETGKTIEVAIPHTVYLESNNAGEHVEAELNLPNYNKPDLNKEYVLFLKKLQTKDAYGPASVPFQVEIGSDNIVKLLTNTENTESKKVTRSKSVVHFISERIDLSKIDKISEKNKDELFNEIRKELEVK</sequence>
<dbReference type="EMBL" id="JBHUGI010000006">
    <property type="protein sequence ID" value="MFD1927182.1"/>
    <property type="molecule type" value="Genomic_DNA"/>
</dbReference>
<organism evidence="2 3">
    <name type="scientific">Sporosarcina siberiensis</name>
    <dbReference type="NCBI Taxonomy" id="1365606"/>
    <lineage>
        <taxon>Bacteria</taxon>
        <taxon>Bacillati</taxon>
        <taxon>Bacillota</taxon>
        <taxon>Bacilli</taxon>
        <taxon>Bacillales</taxon>
        <taxon>Caryophanaceae</taxon>
        <taxon>Sporosarcina</taxon>
    </lineage>
</organism>
<keyword evidence="1" id="KW-0472">Membrane</keyword>
<dbReference type="RefSeq" id="WP_381535836.1">
    <property type="nucleotide sequence ID" value="NZ_JBHUGI010000006.1"/>
</dbReference>
<comment type="caution">
    <text evidence="2">The sequence shown here is derived from an EMBL/GenBank/DDBJ whole genome shotgun (WGS) entry which is preliminary data.</text>
</comment>
<name>A0ABW4SCG6_9BACL</name>
<evidence type="ECO:0000256" key="1">
    <source>
        <dbReference type="SAM" id="Phobius"/>
    </source>
</evidence>
<feature type="transmembrane region" description="Helical" evidence="1">
    <location>
        <begin position="7"/>
        <end position="25"/>
    </location>
</feature>